<protein>
    <submittedName>
        <fullName evidence="1">Uncharacterized protein</fullName>
    </submittedName>
</protein>
<evidence type="ECO:0000313" key="2">
    <source>
        <dbReference type="Proteomes" id="UP001164712"/>
    </source>
</evidence>
<reference evidence="1" key="1">
    <citation type="submission" date="2022-12" db="EMBL/GenBank/DDBJ databases">
        <title>Complete genome sequence of an Australian strain of Rouxiella badensis DAR84756 and resolution of the R. badensis DSM100043 and R. chamberiensis DSM28324 genomes.</title>
        <authorList>
            <person name="Paul S."/>
            <person name="Anderson P.J."/>
            <person name="Maynard G."/>
            <person name="Dyall-Smith M."/>
            <person name="Kudinha T."/>
        </authorList>
    </citation>
    <scope>NUCLEOTIDE SEQUENCE</scope>
    <source>
        <strain evidence="1">DSM 28324</strain>
    </source>
</reference>
<proteinExistence type="predicted"/>
<dbReference type="EMBL" id="CP114058">
    <property type="protein sequence ID" value="WAT01529.1"/>
    <property type="molecule type" value="Genomic_DNA"/>
</dbReference>
<sequence>MSIRTDAGQFVASPDVTPLLLAQVIDYAVPSGGNVQIQTNIPNGINCIVFQRASVAGCGCFLSVVNGSVNKVISIGNASPTASPTFTVRFYVFANIVLKRPSVGIVFYKNGVCIYSGRSLPLRLLRGSTQSNPGVPCAVVGGYLDYQFQPTSPGNNFIGVDTIFGLCASNAGVERGAIIVRNTSSGMALSPPVMSNYLYIETSFYDAYYQNSLS</sequence>
<evidence type="ECO:0000313" key="1">
    <source>
        <dbReference type="EMBL" id="WAT01529.1"/>
    </source>
</evidence>
<keyword evidence="2" id="KW-1185">Reference proteome</keyword>
<dbReference type="Proteomes" id="UP001164712">
    <property type="component" value="Chromosome"/>
</dbReference>
<name>A0ABY7HQ59_9GAMM</name>
<accession>A0ABY7HQ59</accession>
<organism evidence="1 2">
    <name type="scientific">Rouxiella chamberiensis</name>
    <dbReference type="NCBI Taxonomy" id="1513468"/>
    <lineage>
        <taxon>Bacteria</taxon>
        <taxon>Pseudomonadati</taxon>
        <taxon>Pseudomonadota</taxon>
        <taxon>Gammaproteobacteria</taxon>
        <taxon>Enterobacterales</taxon>
        <taxon>Yersiniaceae</taxon>
        <taxon>Rouxiella</taxon>
    </lineage>
</organism>
<dbReference type="RefSeq" id="WP_152623595.1">
    <property type="nucleotide sequence ID" value="NZ_CP114058.1"/>
</dbReference>
<gene>
    <name evidence="1" type="ORF">O1V66_01750</name>
</gene>